<dbReference type="FunFam" id="3.40.50.300:FF:000016">
    <property type="entry name" value="Oligopeptide ABC transporter ATP-binding component"/>
    <property type="match status" value="2"/>
</dbReference>
<dbReference type="EMBL" id="CP031423">
    <property type="protein sequence ID" value="AZS37230.1"/>
    <property type="molecule type" value="Genomic_DNA"/>
</dbReference>
<keyword evidence="4" id="KW-1003">Cell membrane</keyword>
<dbReference type="GO" id="GO:0015833">
    <property type="term" value="P:peptide transport"/>
    <property type="evidence" value="ECO:0007669"/>
    <property type="project" value="InterPro"/>
</dbReference>
<dbReference type="PANTHER" id="PTHR43297">
    <property type="entry name" value="OLIGOPEPTIDE TRANSPORT ATP-BINDING PROTEIN APPD"/>
    <property type="match status" value="1"/>
</dbReference>
<evidence type="ECO:0000256" key="5">
    <source>
        <dbReference type="ARBA" id="ARBA00022741"/>
    </source>
</evidence>
<dbReference type="GO" id="GO:0016887">
    <property type="term" value="F:ATP hydrolysis activity"/>
    <property type="evidence" value="ECO:0007669"/>
    <property type="project" value="InterPro"/>
</dbReference>
<dbReference type="SUPFAM" id="SSF52540">
    <property type="entry name" value="P-loop containing nucleoside triphosphate hydrolases"/>
    <property type="match status" value="2"/>
</dbReference>
<dbReference type="AlphaFoldDB" id="A0A3Q9J1F1"/>
<organism evidence="9 10">
    <name type="scientific">Microbacterium lemovicicum</name>
    <dbReference type="NCBI Taxonomy" id="1072463"/>
    <lineage>
        <taxon>Bacteria</taxon>
        <taxon>Bacillati</taxon>
        <taxon>Actinomycetota</taxon>
        <taxon>Actinomycetes</taxon>
        <taxon>Micrococcales</taxon>
        <taxon>Microbacteriaceae</taxon>
        <taxon>Microbacterium</taxon>
    </lineage>
</organism>
<protein>
    <submittedName>
        <fullName evidence="9">Putative ABC transporter ATP-binding protein</fullName>
    </submittedName>
</protein>
<evidence type="ECO:0000256" key="3">
    <source>
        <dbReference type="ARBA" id="ARBA00022448"/>
    </source>
</evidence>
<sequence length="714" mass="76823">MAESLSVGLSSRGARSSAPLLSVRDLSVTFPQRDGNPVQAVRGISYDVHPGEFLGIVGESGSGKSVSSLAVMGLLPSSARIQGEIEFDGRSLLTMDDAQLSRIRGKELAMVFQDPLSALTPVYSVGQQISEALRLHDRRLSAQGAEARAIELLKTVGIPDAERRARAFPHEYSGGMRQRAMIAMAIANDPKVIIADEPTTALDVTIQAQILEVLEKAKDITGAAVVLITHDLGVVAGHADRVGVMYAGKLVEIGTTDEIFHEPHMPYTIGLLRSVPNMLTAGSQRLVPLEGRPPSLSSLPSGCPFAPRCPIAIDECRTIEPPLQAYDPGSEPPHLAACIRSGEIARGELTRSDVFPRPEPLPEEAIAETGNAPVVVVEDLKRHFPLMKGAVFPRRIGTVRAVDGVSFELRPGRTLGLVGESGCGKTTTILEVMEMAKPQHGRITIQGKDVSSLSGKDLKGLRRDVQIVFQDPMGAIDPRLPIGEVITEPLLVQGASKSARDARVVELLDLVGLDGSMSDRYPHEFSGGQRQRIGIARALATNPSVIVLDEPLSALDVSIQAGVINLLEDLKERLGLSYIFVAHDLAVVRQMADDVAVMYLGAVVEQGPIAEVFNNPRHPYTKALISAAPIPDPRIERGRARILLKGDLPSPTQEITGCRFRTRCPLYELVDESRKQKCRDIDPTLLPHGSARVACHHVDQSSLVDVVAVTTATP</sequence>
<evidence type="ECO:0000256" key="6">
    <source>
        <dbReference type="ARBA" id="ARBA00022840"/>
    </source>
</evidence>
<dbReference type="InterPro" id="IPR027417">
    <property type="entry name" value="P-loop_NTPase"/>
</dbReference>
<comment type="similarity">
    <text evidence="2">Belongs to the ABC transporter superfamily.</text>
</comment>
<dbReference type="PROSITE" id="PS50893">
    <property type="entry name" value="ABC_TRANSPORTER_2"/>
    <property type="match status" value="2"/>
</dbReference>
<comment type="subcellular location">
    <subcellularLocation>
        <location evidence="1">Cell membrane</location>
        <topology evidence="1">Peripheral membrane protein</topology>
    </subcellularLocation>
</comment>
<dbReference type="Proteomes" id="UP000276888">
    <property type="component" value="Chromosome"/>
</dbReference>
<dbReference type="GO" id="GO:0005886">
    <property type="term" value="C:plasma membrane"/>
    <property type="evidence" value="ECO:0007669"/>
    <property type="project" value="UniProtKB-SubCell"/>
</dbReference>
<keyword evidence="7" id="KW-0472">Membrane</keyword>
<feature type="domain" description="ABC transporter" evidence="8">
    <location>
        <begin position="23"/>
        <end position="272"/>
    </location>
</feature>
<dbReference type="PROSITE" id="PS00211">
    <property type="entry name" value="ABC_TRANSPORTER_1"/>
    <property type="match status" value="2"/>
</dbReference>
<dbReference type="InterPro" id="IPR003593">
    <property type="entry name" value="AAA+_ATPase"/>
</dbReference>
<dbReference type="KEGG" id="mlv:CVS47_01862"/>
<evidence type="ECO:0000256" key="1">
    <source>
        <dbReference type="ARBA" id="ARBA00004202"/>
    </source>
</evidence>
<evidence type="ECO:0000313" key="9">
    <source>
        <dbReference type="EMBL" id="AZS37230.1"/>
    </source>
</evidence>
<evidence type="ECO:0000256" key="2">
    <source>
        <dbReference type="ARBA" id="ARBA00005417"/>
    </source>
</evidence>
<dbReference type="InterPro" id="IPR017871">
    <property type="entry name" value="ABC_transporter-like_CS"/>
</dbReference>
<dbReference type="RefSeq" id="WP_127095822.1">
    <property type="nucleotide sequence ID" value="NZ_CP031423.1"/>
</dbReference>
<evidence type="ECO:0000313" key="10">
    <source>
        <dbReference type="Proteomes" id="UP000276888"/>
    </source>
</evidence>
<keyword evidence="5" id="KW-0547">Nucleotide-binding</keyword>
<dbReference type="Gene3D" id="3.40.50.300">
    <property type="entry name" value="P-loop containing nucleotide triphosphate hydrolases"/>
    <property type="match status" value="2"/>
</dbReference>
<evidence type="ECO:0000256" key="7">
    <source>
        <dbReference type="ARBA" id="ARBA00023136"/>
    </source>
</evidence>
<proteinExistence type="inferred from homology"/>
<dbReference type="Pfam" id="PF00005">
    <property type="entry name" value="ABC_tran"/>
    <property type="match status" value="2"/>
</dbReference>
<evidence type="ECO:0000256" key="4">
    <source>
        <dbReference type="ARBA" id="ARBA00022475"/>
    </source>
</evidence>
<dbReference type="NCBIfam" id="NF008453">
    <property type="entry name" value="PRK11308.1"/>
    <property type="match status" value="2"/>
</dbReference>
<keyword evidence="3" id="KW-0813">Transport</keyword>
<dbReference type="Pfam" id="PF08352">
    <property type="entry name" value="oligo_HPY"/>
    <property type="match status" value="2"/>
</dbReference>
<keyword evidence="10" id="KW-1185">Reference proteome</keyword>
<reference evidence="9 10" key="1">
    <citation type="submission" date="2018-08" db="EMBL/GenBank/DDBJ databases">
        <title>Microbacterium lemovicicum sp. nov., a bacterium isolated from a natural uranium-rich soil.</title>
        <authorList>
            <person name="ORTET P."/>
        </authorList>
    </citation>
    <scope>NUCLEOTIDE SEQUENCE [LARGE SCALE GENOMIC DNA]</scope>
    <source>
        <strain evidence="9 10">Viu22</strain>
    </source>
</reference>
<dbReference type="NCBIfam" id="NF007739">
    <property type="entry name" value="PRK10419.1"/>
    <property type="match status" value="2"/>
</dbReference>
<dbReference type="InterPro" id="IPR013563">
    <property type="entry name" value="Oligopep_ABC_C"/>
</dbReference>
<dbReference type="SMART" id="SM00382">
    <property type="entry name" value="AAA"/>
    <property type="match status" value="2"/>
</dbReference>
<gene>
    <name evidence="9" type="ORF">CVS47_01862</name>
</gene>
<accession>A0A3Q9J1F1</accession>
<dbReference type="CDD" id="cd03257">
    <property type="entry name" value="ABC_NikE_OppD_transporters"/>
    <property type="match status" value="2"/>
</dbReference>
<keyword evidence="6 9" id="KW-0067">ATP-binding</keyword>
<dbReference type="PANTHER" id="PTHR43297:SF2">
    <property type="entry name" value="DIPEPTIDE TRANSPORT ATP-BINDING PROTEIN DPPD"/>
    <property type="match status" value="1"/>
</dbReference>
<feature type="domain" description="ABC transporter" evidence="8">
    <location>
        <begin position="375"/>
        <end position="625"/>
    </location>
</feature>
<dbReference type="OrthoDB" id="4008250at2"/>
<dbReference type="InterPro" id="IPR050388">
    <property type="entry name" value="ABC_Ni/Peptide_Import"/>
</dbReference>
<dbReference type="NCBIfam" id="TIGR01727">
    <property type="entry name" value="oligo_HPY"/>
    <property type="match status" value="2"/>
</dbReference>
<dbReference type="GO" id="GO:0005524">
    <property type="term" value="F:ATP binding"/>
    <property type="evidence" value="ECO:0007669"/>
    <property type="project" value="UniProtKB-KW"/>
</dbReference>
<name>A0A3Q9J1F1_9MICO</name>
<dbReference type="InterPro" id="IPR003439">
    <property type="entry name" value="ABC_transporter-like_ATP-bd"/>
</dbReference>
<evidence type="ECO:0000259" key="8">
    <source>
        <dbReference type="PROSITE" id="PS50893"/>
    </source>
</evidence>